<evidence type="ECO:0000313" key="1">
    <source>
        <dbReference type="EMBL" id="NYZ18311.1"/>
    </source>
</evidence>
<dbReference type="PANTHER" id="PTHR43739:SF5">
    <property type="entry name" value="EXO-ALPHA-SIALIDASE"/>
    <property type="match status" value="1"/>
</dbReference>
<dbReference type="Gene3D" id="2.130.10.10">
    <property type="entry name" value="YVTN repeat-like/Quinoprotein amine dehydrogenase"/>
    <property type="match status" value="1"/>
</dbReference>
<dbReference type="RefSeq" id="WP_180280064.1">
    <property type="nucleotide sequence ID" value="NZ_JABFDB010000001.1"/>
</dbReference>
<protein>
    <submittedName>
        <fullName evidence="1">Exo-alpha-sialidase</fullName>
    </submittedName>
</protein>
<dbReference type="Proteomes" id="UP000584642">
    <property type="component" value="Unassembled WGS sequence"/>
</dbReference>
<dbReference type="PANTHER" id="PTHR43739">
    <property type="entry name" value="XYLOGLUCANASE (EUROFUNG)"/>
    <property type="match status" value="1"/>
</dbReference>
<dbReference type="CDD" id="cd15482">
    <property type="entry name" value="Sialidase_non-viral"/>
    <property type="match status" value="1"/>
</dbReference>
<name>A0ABX2T1X3_9PROT</name>
<comment type="caution">
    <text evidence="1">The sequence shown here is derived from an EMBL/GenBank/DDBJ whole genome shotgun (WGS) entry which is preliminary data.</text>
</comment>
<sequence>MGAVLHVASRKGLLQFGNRGPGWSLDRESFLGDPVTAVLADGRDGTLYAALRHGHFGAKLHRSDDGGRRWTELPAPAFPPAESSDHQAPAVDMVWTLAAGTADEPGVLWAGTLPAALFRSDDRGASWSLVESLWAVPERAQWFGGGYDLPGLHSIHADPRDGRRLTVGISCGGVWTSVDGGAGWTLGGHGLRAAYMPPDSADDRAVQDPHRLAHCAAAPDTVWCQHHNGIFRSEDGGHHFTELAEVPPSAFGFAVAAHPRDPATAWFVPAVKDECRVPVGGRLVVTRTIDGGRSFEPLGNGLPDTGCYDLVYRHALDVDAAGQRLALGSTTGNLWVGEEGGEQWVPVSTHLPPIAQVAFAPAAFG</sequence>
<evidence type="ECO:0000313" key="2">
    <source>
        <dbReference type="Proteomes" id="UP000584642"/>
    </source>
</evidence>
<accession>A0ABX2T1X3</accession>
<dbReference type="EMBL" id="JABFDB010000001">
    <property type="protein sequence ID" value="NYZ18311.1"/>
    <property type="molecule type" value="Genomic_DNA"/>
</dbReference>
<gene>
    <name evidence="1" type="ORF">HND93_01190</name>
</gene>
<dbReference type="SUPFAM" id="SSF110296">
    <property type="entry name" value="Oligoxyloglucan reducing end-specific cellobiohydrolase"/>
    <property type="match status" value="1"/>
</dbReference>
<proteinExistence type="predicted"/>
<dbReference type="InterPro" id="IPR052025">
    <property type="entry name" value="Xyloglucanase_GH74"/>
</dbReference>
<reference evidence="1 2" key="1">
    <citation type="submission" date="2020-05" db="EMBL/GenBank/DDBJ databases">
        <title>Azospirillum oleiclasticum sp. nov, a nitrogen-fixing and heavy crude oil-emulsifying bacterium isolated from the crude oil of Yumen Oilfield.</title>
        <authorList>
            <person name="Wu D."/>
            <person name="Cai M."/>
            <person name="Zhang X."/>
        </authorList>
    </citation>
    <scope>NUCLEOTIDE SEQUENCE [LARGE SCALE GENOMIC DNA]</scope>
    <source>
        <strain evidence="1 2">ROY-1-1-2</strain>
    </source>
</reference>
<keyword evidence="2" id="KW-1185">Reference proteome</keyword>
<organism evidence="1 2">
    <name type="scientific">Azospirillum oleiclasticum</name>
    <dbReference type="NCBI Taxonomy" id="2735135"/>
    <lineage>
        <taxon>Bacteria</taxon>
        <taxon>Pseudomonadati</taxon>
        <taxon>Pseudomonadota</taxon>
        <taxon>Alphaproteobacteria</taxon>
        <taxon>Rhodospirillales</taxon>
        <taxon>Azospirillaceae</taxon>
        <taxon>Azospirillum</taxon>
    </lineage>
</organism>
<dbReference type="InterPro" id="IPR015943">
    <property type="entry name" value="WD40/YVTN_repeat-like_dom_sf"/>
</dbReference>